<protein>
    <recommendedName>
        <fullName evidence="7">Protein naked cuticle homolog</fullName>
    </recommendedName>
</protein>
<dbReference type="GO" id="GO:0005886">
    <property type="term" value="C:plasma membrane"/>
    <property type="evidence" value="ECO:0007669"/>
    <property type="project" value="UniProtKB-SubCell"/>
</dbReference>
<dbReference type="PANTHER" id="PTHR22611">
    <property type="entry name" value="PROTEIN NAKED CUTICLE"/>
    <property type="match status" value="1"/>
</dbReference>
<evidence type="ECO:0000256" key="1">
    <source>
        <dbReference type="ARBA" id="ARBA00007081"/>
    </source>
</evidence>
<keyword evidence="5" id="KW-0479">Metal-binding</keyword>
<dbReference type="AlphaFoldDB" id="A0A3P8WR66"/>
<dbReference type="GeneID" id="103394421"/>
<dbReference type="GO" id="GO:0005737">
    <property type="term" value="C:cytoplasm"/>
    <property type="evidence" value="ECO:0007669"/>
    <property type="project" value="UniProtKB-SubCell"/>
</dbReference>
<reference evidence="9 10" key="1">
    <citation type="journal article" date="2014" name="Nat. Genet.">
        <title>Whole-genome sequence of a flatfish provides insights into ZW sex chromosome evolution and adaptation to a benthic lifestyle.</title>
        <authorList>
            <person name="Chen S."/>
            <person name="Zhang G."/>
            <person name="Shao C."/>
            <person name="Huang Q."/>
            <person name="Liu G."/>
            <person name="Zhang P."/>
            <person name="Song W."/>
            <person name="An N."/>
            <person name="Chalopin D."/>
            <person name="Volff J.N."/>
            <person name="Hong Y."/>
            <person name="Li Q."/>
            <person name="Sha Z."/>
            <person name="Zhou H."/>
            <person name="Xie M."/>
            <person name="Yu Q."/>
            <person name="Liu Y."/>
            <person name="Xiang H."/>
            <person name="Wang N."/>
            <person name="Wu K."/>
            <person name="Yang C."/>
            <person name="Zhou Q."/>
            <person name="Liao X."/>
            <person name="Yang L."/>
            <person name="Hu Q."/>
            <person name="Zhang J."/>
            <person name="Meng L."/>
            <person name="Jin L."/>
            <person name="Tian Y."/>
            <person name="Lian J."/>
            <person name="Yang J."/>
            <person name="Miao G."/>
            <person name="Liu S."/>
            <person name="Liang Z."/>
            <person name="Yan F."/>
            <person name="Li Y."/>
            <person name="Sun B."/>
            <person name="Zhang H."/>
            <person name="Zhang J."/>
            <person name="Zhu Y."/>
            <person name="Du M."/>
            <person name="Zhao Y."/>
            <person name="Schartl M."/>
            <person name="Tang Q."/>
            <person name="Wang J."/>
        </authorList>
    </citation>
    <scope>NUCLEOTIDE SEQUENCE</scope>
</reference>
<name>A0A3P8WR66_CYNSE</name>
<dbReference type="GO" id="GO:0090090">
    <property type="term" value="P:negative regulation of canonical Wnt signaling pathway"/>
    <property type="evidence" value="ECO:0007669"/>
    <property type="project" value="UniProtKB-ARBA"/>
</dbReference>
<keyword evidence="3" id="KW-0963">Cytoplasm</keyword>
<comment type="function">
    <text evidence="7">Cell autonomous antagonist of the canonical Wnt signaling pathway.</text>
</comment>
<dbReference type="PANTHER" id="PTHR22611:SF9">
    <property type="entry name" value="PROTEIN NAKED CUTICLE"/>
    <property type="match status" value="1"/>
</dbReference>
<feature type="compositionally biased region" description="Basic residues" evidence="8">
    <location>
        <begin position="302"/>
        <end position="320"/>
    </location>
</feature>
<reference evidence="9" key="3">
    <citation type="submission" date="2025-09" db="UniProtKB">
        <authorList>
            <consortium name="Ensembl"/>
        </authorList>
    </citation>
    <scope>IDENTIFICATION</scope>
</reference>
<reference evidence="9" key="2">
    <citation type="submission" date="2025-08" db="UniProtKB">
        <authorList>
            <consortium name="Ensembl"/>
        </authorList>
    </citation>
    <scope>IDENTIFICATION</scope>
</reference>
<keyword evidence="4 7" id="KW-0879">Wnt signaling pathway</keyword>
<dbReference type="Proteomes" id="UP000265120">
    <property type="component" value="Chromosome 18"/>
</dbReference>
<dbReference type="KEGG" id="csem:103394421"/>
<evidence type="ECO:0000256" key="5">
    <source>
        <dbReference type="ARBA" id="ARBA00022723"/>
    </source>
</evidence>
<dbReference type="GO" id="GO:0016055">
    <property type="term" value="P:Wnt signaling pathway"/>
    <property type="evidence" value="ECO:0007669"/>
    <property type="project" value="UniProtKB-UniRule"/>
</dbReference>
<evidence type="ECO:0000256" key="6">
    <source>
        <dbReference type="ARBA" id="ARBA00023136"/>
    </source>
</evidence>
<comment type="subcellular location">
    <subcellularLocation>
        <location evidence="7">Cell membrane</location>
    </subcellularLocation>
    <subcellularLocation>
        <location evidence="7">Cytoplasm</location>
    </subcellularLocation>
</comment>
<dbReference type="OMA" id="NACKRRE"/>
<evidence type="ECO:0000256" key="8">
    <source>
        <dbReference type="SAM" id="MobiDB-lite"/>
    </source>
</evidence>
<feature type="region of interest" description="Disordered" evidence="8">
    <location>
        <begin position="298"/>
        <end position="320"/>
    </location>
</feature>
<evidence type="ECO:0000256" key="7">
    <source>
        <dbReference type="RuleBase" id="RU367060"/>
    </source>
</evidence>
<dbReference type="GO" id="GO:0046872">
    <property type="term" value="F:metal ion binding"/>
    <property type="evidence" value="ECO:0007669"/>
    <property type="project" value="UniProtKB-KW"/>
</dbReference>
<comment type="similarity">
    <text evidence="1 7">Belongs to the NKD family.</text>
</comment>
<organism evidence="9 10">
    <name type="scientific">Cynoglossus semilaevis</name>
    <name type="common">Tongue sole</name>
    <dbReference type="NCBI Taxonomy" id="244447"/>
    <lineage>
        <taxon>Eukaryota</taxon>
        <taxon>Metazoa</taxon>
        <taxon>Chordata</taxon>
        <taxon>Craniata</taxon>
        <taxon>Vertebrata</taxon>
        <taxon>Euteleostomi</taxon>
        <taxon>Actinopterygii</taxon>
        <taxon>Neopterygii</taxon>
        <taxon>Teleostei</taxon>
        <taxon>Neoteleostei</taxon>
        <taxon>Acanthomorphata</taxon>
        <taxon>Carangaria</taxon>
        <taxon>Pleuronectiformes</taxon>
        <taxon>Pleuronectoidei</taxon>
        <taxon>Cynoglossidae</taxon>
        <taxon>Cynoglossinae</taxon>
        <taxon>Cynoglossus</taxon>
    </lineage>
</organism>
<dbReference type="STRING" id="244447.ENSCSEP00000027986"/>
<dbReference type="GeneTree" id="ENSGT00940000175699"/>
<evidence type="ECO:0000256" key="4">
    <source>
        <dbReference type="ARBA" id="ARBA00022687"/>
    </source>
</evidence>
<evidence type="ECO:0000256" key="3">
    <source>
        <dbReference type="ARBA" id="ARBA00022490"/>
    </source>
</evidence>
<proteinExistence type="inferred from homology"/>
<dbReference type="OrthoDB" id="8875973at2759"/>
<evidence type="ECO:0000256" key="2">
    <source>
        <dbReference type="ARBA" id="ARBA00022475"/>
    </source>
</evidence>
<dbReference type="Ensembl" id="ENSCSET00000028361.1">
    <property type="protein sequence ID" value="ENSCSEP00000027986.1"/>
    <property type="gene ID" value="ENSCSEG00000017887.1"/>
</dbReference>
<accession>A0A3P8WR66</accession>
<sequence>MGKLQSKLAVKRRQSPEGDSLASNVMTGQKEHETSMKTQLTENLCVELKKNKSDHICNLQVILPPKKTTVWDKNIQVDKETRKKESLDTKWDVALEDHSQQEWTFTFSNVNKPSQVTNKDAPLKIKLAVCPSVCQEKILLQAEKDQESASPVRKLYCADENIERRNHYLDLAGIENYASKFDNMETQEQTQSVLQHHKVAEKRRCTSFRSPRSAGRDSSRAVERSCRLQVHHPASWCHPARCRPLAPGVLPLTHSKRSRSRTQDAHTLVRDPSFKLQPRDDRNMLDKHHALCRPPVAQQHEHYHHHEHHHHHHHHHYHPS</sequence>
<feature type="region of interest" description="Disordered" evidence="8">
    <location>
        <begin position="1"/>
        <end position="34"/>
    </location>
</feature>
<dbReference type="RefSeq" id="XP_008329944.1">
    <property type="nucleotide sequence ID" value="XM_008331722.3"/>
</dbReference>
<dbReference type="InterPro" id="IPR040140">
    <property type="entry name" value="Nkd-like"/>
</dbReference>
<keyword evidence="2 7" id="KW-1003">Cell membrane</keyword>
<dbReference type="CTD" id="389257"/>
<evidence type="ECO:0000313" key="10">
    <source>
        <dbReference type="Proteomes" id="UP000265120"/>
    </source>
</evidence>
<keyword evidence="10" id="KW-1185">Reference proteome</keyword>
<keyword evidence="6" id="KW-0472">Membrane</keyword>
<dbReference type="InParanoid" id="A0A3P8WR66"/>
<evidence type="ECO:0000313" key="9">
    <source>
        <dbReference type="Ensembl" id="ENSCSEP00000027986.1"/>
    </source>
</evidence>